<sequence length="678" mass="76308">MGRPKKSDAKHTEKAKHNEEDASSSKNQGHLFRSLTTTVATMFEYLNKNPDKLRLVNELGFGALSHLPTNNLDQQLLKEIYDRYDVRDNTIYSDAAAVKITTRKNRGCPWVVFKRVVRKKLSQEDKDIHKFFEGNSAVALTELVQTTPLDTEENRKLFMRAFILFIQKALLLRNSTSSIVPNALTTIFDLETTRKRNWALHVHDFLLQELKKAKQNNAAAIHGCVYVLMIIYFHETQFEENSKEVEARRPWIAYWKGDTLKQRLKQERTHEAGLLKTRQMMAKKSVSKRKSPPMRVPPSNRDFESESESYQPSADSEATESNLAADTKPEPDPEPVPEAEQITQLEIKSKWKNDHTVVASNAPVHTTQQSVAGPGSLSADDDRLVDFIKRNKRRKSQRIANTHKKQKLDQINEGDGATRSPSETRMFDTFDIVNLGRDDSDHIVVEGPVVAPTQPSQPEKEALKHEDVPPTVDDNINEAGVEDKNAGVDVPPTVEEVVLEEAQPKALAVILPVQPEQPSKSEVEAPLIVVEEEKEPEQQSEVEPDPINIENPVHPEGQSGMATEDVTEHTELDPEPINIQTPLEPELTLKPWLNPEAETTAAKGTTISAEEIITNVLLSMKKEDKGEEGNQNQQPGDQEQCNTPNAAPASMEERCFIWATTEIITNMTQSSNYKGRIL</sequence>
<feature type="compositionally biased region" description="Basic and acidic residues" evidence="1">
    <location>
        <begin position="458"/>
        <end position="468"/>
    </location>
</feature>
<comment type="caution">
    <text evidence="2">The sequence shown here is derived from an EMBL/GenBank/DDBJ whole genome shotgun (WGS) entry which is preliminary data.</text>
</comment>
<feature type="region of interest" description="Disordered" evidence="1">
    <location>
        <begin position="361"/>
        <end position="380"/>
    </location>
</feature>
<protein>
    <submittedName>
        <fullName evidence="2">Uncharacterized protein</fullName>
    </submittedName>
</protein>
<feature type="region of interest" description="Disordered" evidence="1">
    <location>
        <begin position="621"/>
        <end position="647"/>
    </location>
</feature>
<feature type="compositionally biased region" description="Polar residues" evidence="1">
    <location>
        <begin position="629"/>
        <end position="645"/>
    </location>
</feature>
<dbReference type="PANTHER" id="PTHR34835">
    <property type="entry name" value="OS07G0283600 PROTEIN-RELATED"/>
    <property type="match status" value="1"/>
</dbReference>
<organism evidence="2 3">
    <name type="scientific">Stylosanthes scabra</name>
    <dbReference type="NCBI Taxonomy" id="79078"/>
    <lineage>
        <taxon>Eukaryota</taxon>
        <taxon>Viridiplantae</taxon>
        <taxon>Streptophyta</taxon>
        <taxon>Embryophyta</taxon>
        <taxon>Tracheophyta</taxon>
        <taxon>Spermatophyta</taxon>
        <taxon>Magnoliopsida</taxon>
        <taxon>eudicotyledons</taxon>
        <taxon>Gunneridae</taxon>
        <taxon>Pentapetalae</taxon>
        <taxon>rosids</taxon>
        <taxon>fabids</taxon>
        <taxon>Fabales</taxon>
        <taxon>Fabaceae</taxon>
        <taxon>Papilionoideae</taxon>
        <taxon>50 kb inversion clade</taxon>
        <taxon>dalbergioids sensu lato</taxon>
        <taxon>Dalbergieae</taxon>
        <taxon>Pterocarpus clade</taxon>
        <taxon>Stylosanthes</taxon>
    </lineage>
</organism>
<dbReference type="Proteomes" id="UP001341840">
    <property type="component" value="Unassembled WGS sequence"/>
</dbReference>
<feature type="region of interest" description="Disordered" evidence="1">
    <location>
        <begin position="450"/>
        <end position="470"/>
    </location>
</feature>
<feature type="compositionally biased region" description="Polar residues" evidence="1">
    <location>
        <begin position="308"/>
        <end position="324"/>
    </location>
</feature>
<proteinExistence type="predicted"/>
<gene>
    <name evidence="2" type="ORF">PIB30_009581</name>
</gene>
<reference evidence="2 3" key="1">
    <citation type="journal article" date="2023" name="Plants (Basel)">
        <title>Bridging the Gap: Combining Genomics and Transcriptomics Approaches to Understand Stylosanthes scabra, an Orphan Legume from the Brazilian Caatinga.</title>
        <authorList>
            <person name="Ferreira-Neto J.R.C."/>
            <person name="da Silva M.D."/>
            <person name="Binneck E."/>
            <person name="de Melo N.F."/>
            <person name="da Silva R.H."/>
            <person name="de Melo A.L.T.M."/>
            <person name="Pandolfi V."/>
            <person name="Bustamante F.O."/>
            <person name="Brasileiro-Vidal A.C."/>
            <person name="Benko-Iseppon A.M."/>
        </authorList>
    </citation>
    <scope>NUCLEOTIDE SEQUENCE [LARGE SCALE GENOMIC DNA]</scope>
    <source>
        <tissue evidence="2">Leaves</tissue>
    </source>
</reference>
<feature type="compositionally biased region" description="Basic and acidic residues" evidence="1">
    <location>
        <begin position="1"/>
        <end position="20"/>
    </location>
</feature>
<dbReference type="EMBL" id="JASCZI010030230">
    <property type="protein sequence ID" value="MED6119181.1"/>
    <property type="molecule type" value="Genomic_DNA"/>
</dbReference>
<accession>A0ABU6R6E3</accession>
<feature type="region of interest" description="Disordered" evidence="1">
    <location>
        <begin position="280"/>
        <end position="340"/>
    </location>
</feature>
<evidence type="ECO:0000313" key="3">
    <source>
        <dbReference type="Proteomes" id="UP001341840"/>
    </source>
</evidence>
<keyword evidence="3" id="KW-1185">Reference proteome</keyword>
<feature type="compositionally biased region" description="Acidic residues" evidence="1">
    <location>
        <begin position="533"/>
        <end position="544"/>
    </location>
</feature>
<name>A0ABU6R6E3_9FABA</name>
<feature type="region of interest" description="Disordered" evidence="1">
    <location>
        <begin position="533"/>
        <end position="579"/>
    </location>
</feature>
<evidence type="ECO:0000256" key="1">
    <source>
        <dbReference type="SAM" id="MobiDB-lite"/>
    </source>
</evidence>
<evidence type="ECO:0000313" key="2">
    <source>
        <dbReference type="EMBL" id="MED6119181.1"/>
    </source>
</evidence>
<feature type="region of interest" description="Disordered" evidence="1">
    <location>
        <begin position="390"/>
        <end position="422"/>
    </location>
</feature>
<feature type="compositionally biased region" description="Basic residues" evidence="1">
    <location>
        <begin position="390"/>
        <end position="406"/>
    </location>
</feature>
<feature type="region of interest" description="Disordered" evidence="1">
    <location>
        <begin position="1"/>
        <end position="30"/>
    </location>
</feature>